<dbReference type="Proteomes" id="UP000064715">
    <property type="component" value="Unassembled WGS sequence"/>
</dbReference>
<evidence type="ECO:0008006" key="3">
    <source>
        <dbReference type="Google" id="ProtNLM"/>
    </source>
</evidence>
<evidence type="ECO:0000313" key="2">
    <source>
        <dbReference type="Proteomes" id="UP000064715"/>
    </source>
</evidence>
<accession>A0A0X4EWM5</accession>
<dbReference type="AlphaFoldDB" id="A0A0X4EWM5"/>
<comment type="caution">
    <text evidence="1">The sequence shown here is derived from an EMBL/GenBank/DDBJ whole genome shotgun (WGS) entry which is preliminary data.</text>
</comment>
<proteinExistence type="predicted"/>
<dbReference type="RefSeq" id="WP_023311188.1">
    <property type="nucleotide sequence ID" value="NZ_LECZ01000027.1"/>
</dbReference>
<keyword evidence="2" id="KW-1185">Reference proteome</keyword>
<dbReference type="EMBL" id="LRCR01000002">
    <property type="protein sequence ID" value="KUQ86085.1"/>
    <property type="molecule type" value="Genomic_DNA"/>
</dbReference>
<reference evidence="2" key="1">
    <citation type="submission" date="2016-01" db="EMBL/GenBank/DDBJ databases">
        <title>WGS of SAMN04407783.</title>
        <authorList>
            <person name="Adams M."/>
            <person name="Sutton G."/>
            <person name="Nelson K."/>
            <person name="Thaden J."/>
            <person name="Fowler V."/>
            <person name="Mccorrison J."/>
            <person name="Sanka R."/>
            <person name="Brinkac L."/>
            <person name="Nierman W."/>
        </authorList>
    </citation>
    <scope>NUCLEOTIDE SEQUENCE [LARGE SCALE GENOMIC DNA]</scope>
    <source>
        <strain evidence="2">GN04363</strain>
    </source>
</reference>
<dbReference type="OrthoDB" id="9791537at2"/>
<name>A0A0X4EWM5_9ENTR</name>
<gene>
    <name evidence="1" type="ORF">AWI28_09065</name>
</gene>
<sequence length="131" mass="15379">MDTKEIRRKRLAAWFSSRTLPEKEKSYLSQLINGKASFGERAARRIERDYGMAPGYLDEEPMGEEIRSPRPFDARHEELLDLFDSLAEWEKEQHMVNLRAQVNSIDNELKARLKGKSKQEILQMLKDLEID</sequence>
<evidence type="ECO:0000313" key="1">
    <source>
        <dbReference type="EMBL" id="KUQ86085.1"/>
    </source>
</evidence>
<organism evidence="1 2">
    <name type="scientific">Enterobacter genomosp. O</name>
    <dbReference type="NCBI Taxonomy" id="2364150"/>
    <lineage>
        <taxon>Bacteria</taxon>
        <taxon>Pseudomonadati</taxon>
        <taxon>Pseudomonadota</taxon>
        <taxon>Gammaproteobacteria</taxon>
        <taxon>Enterobacterales</taxon>
        <taxon>Enterobacteriaceae</taxon>
        <taxon>Enterobacter</taxon>
        <taxon>Enterobacter cloacae complex</taxon>
        <taxon>Enterobacter cloacae complex clade O</taxon>
    </lineage>
</organism>
<protein>
    <recommendedName>
        <fullName evidence="3">Repressor protein</fullName>
    </recommendedName>
</protein>